<accession>A0A1T5HSU0</accession>
<dbReference type="STRING" id="889453.SAMN03080601_02869"/>
<proteinExistence type="predicted"/>
<gene>
    <name evidence="1" type="ORF">SAMN03080601_02869</name>
</gene>
<protein>
    <submittedName>
        <fullName evidence="1">Uncharacterized protein</fullName>
    </submittedName>
</protein>
<organism evidence="1 2">
    <name type="scientific">Alkalitalea saponilacus</name>
    <dbReference type="NCBI Taxonomy" id="889453"/>
    <lineage>
        <taxon>Bacteria</taxon>
        <taxon>Pseudomonadati</taxon>
        <taxon>Bacteroidota</taxon>
        <taxon>Bacteroidia</taxon>
        <taxon>Marinilabiliales</taxon>
        <taxon>Marinilabiliaceae</taxon>
        <taxon>Alkalitalea</taxon>
    </lineage>
</organism>
<sequence length="54" mass="6497">MIKEFVLRTLFFVRNRTCFFSFSNKMMGLGFDSCLCKYQKYRCMIVLASFLFDV</sequence>
<name>A0A1T5HSU0_9BACT</name>
<dbReference type="Proteomes" id="UP000191055">
    <property type="component" value="Unassembled WGS sequence"/>
</dbReference>
<dbReference type="AlphaFoldDB" id="A0A1T5HSU0"/>
<evidence type="ECO:0000313" key="2">
    <source>
        <dbReference type="Proteomes" id="UP000191055"/>
    </source>
</evidence>
<reference evidence="1 2" key="1">
    <citation type="submission" date="2017-02" db="EMBL/GenBank/DDBJ databases">
        <authorList>
            <person name="Peterson S.W."/>
        </authorList>
    </citation>
    <scope>NUCLEOTIDE SEQUENCE [LARGE SCALE GENOMIC DNA]</scope>
    <source>
        <strain evidence="1 2">DSM 24412</strain>
    </source>
</reference>
<dbReference type="EMBL" id="FUYV01000018">
    <property type="protein sequence ID" value="SKC23591.1"/>
    <property type="molecule type" value="Genomic_DNA"/>
</dbReference>
<keyword evidence="2" id="KW-1185">Reference proteome</keyword>
<evidence type="ECO:0000313" key="1">
    <source>
        <dbReference type="EMBL" id="SKC23591.1"/>
    </source>
</evidence>